<comment type="caution">
    <text evidence="1">The sequence shown here is derived from an EMBL/GenBank/DDBJ whole genome shotgun (WGS) entry which is preliminary data.</text>
</comment>
<dbReference type="OrthoDB" id="2372300at2759"/>
<sequence>MTFKFLDKLFQDFSELLLNDKEYNVIIENKKTFTAHSAVLQLEFGELSAKLENYLIESKASCIILKSVEFTTLYESALVSILKRDDLQMKESEILVLTEELSTRVNQSFSTITRKREPLTDHVNTQSASRNEEHAAWIDNRTTKLSTRVNQSFSTITRKREPLTDHVNTQSASRK</sequence>
<name>A0A397G2X5_9GLOM</name>
<dbReference type="EMBL" id="PQFF01000588">
    <property type="protein sequence ID" value="RHZ44234.1"/>
    <property type="molecule type" value="Genomic_DNA"/>
</dbReference>
<reference evidence="1 2" key="1">
    <citation type="submission" date="2018-08" db="EMBL/GenBank/DDBJ databases">
        <title>Genome and evolution of the arbuscular mycorrhizal fungus Diversispora epigaea (formerly Glomus versiforme) and its bacterial endosymbionts.</title>
        <authorList>
            <person name="Sun X."/>
            <person name="Fei Z."/>
            <person name="Harrison M."/>
        </authorList>
    </citation>
    <scope>NUCLEOTIDE SEQUENCE [LARGE SCALE GENOMIC DNA]</scope>
    <source>
        <strain evidence="1 2">IT104</strain>
    </source>
</reference>
<evidence type="ECO:0000313" key="1">
    <source>
        <dbReference type="EMBL" id="RHZ44234.1"/>
    </source>
</evidence>
<keyword evidence="2" id="KW-1185">Reference proteome</keyword>
<dbReference type="AlphaFoldDB" id="A0A397G2X5"/>
<organism evidence="1 2">
    <name type="scientific">Diversispora epigaea</name>
    <dbReference type="NCBI Taxonomy" id="1348612"/>
    <lineage>
        <taxon>Eukaryota</taxon>
        <taxon>Fungi</taxon>
        <taxon>Fungi incertae sedis</taxon>
        <taxon>Mucoromycota</taxon>
        <taxon>Glomeromycotina</taxon>
        <taxon>Glomeromycetes</taxon>
        <taxon>Diversisporales</taxon>
        <taxon>Diversisporaceae</taxon>
        <taxon>Diversispora</taxon>
    </lineage>
</organism>
<dbReference type="Proteomes" id="UP000266861">
    <property type="component" value="Unassembled WGS sequence"/>
</dbReference>
<gene>
    <name evidence="1" type="ORF">Glove_750g39</name>
</gene>
<proteinExistence type="predicted"/>
<evidence type="ECO:0000313" key="2">
    <source>
        <dbReference type="Proteomes" id="UP000266861"/>
    </source>
</evidence>
<accession>A0A397G2X5</accession>
<protein>
    <recommendedName>
        <fullName evidence="3">BTB domain-containing protein</fullName>
    </recommendedName>
</protein>
<evidence type="ECO:0008006" key="3">
    <source>
        <dbReference type="Google" id="ProtNLM"/>
    </source>
</evidence>